<dbReference type="EMBL" id="OOIL02001451">
    <property type="protein sequence ID" value="VFQ75398.1"/>
    <property type="molecule type" value="Genomic_DNA"/>
</dbReference>
<dbReference type="CDD" id="cd13777">
    <property type="entry name" value="Aar2_N"/>
    <property type="match status" value="1"/>
</dbReference>
<dbReference type="GO" id="GO:0000244">
    <property type="term" value="P:spliceosomal tri-snRNP complex assembly"/>
    <property type="evidence" value="ECO:0007669"/>
    <property type="project" value="TreeGrafter"/>
</dbReference>
<organism evidence="2 3">
    <name type="scientific">Cuscuta campestris</name>
    <dbReference type="NCBI Taxonomy" id="132261"/>
    <lineage>
        <taxon>Eukaryota</taxon>
        <taxon>Viridiplantae</taxon>
        <taxon>Streptophyta</taxon>
        <taxon>Embryophyta</taxon>
        <taxon>Tracheophyta</taxon>
        <taxon>Spermatophyta</taxon>
        <taxon>Magnoliopsida</taxon>
        <taxon>eudicotyledons</taxon>
        <taxon>Gunneridae</taxon>
        <taxon>Pentapetalae</taxon>
        <taxon>asterids</taxon>
        <taxon>lamiids</taxon>
        <taxon>Solanales</taxon>
        <taxon>Convolvulaceae</taxon>
        <taxon>Cuscuteae</taxon>
        <taxon>Cuscuta</taxon>
        <taxon>Cuscuta subgen. Grammica</taxon>
        <taxon>Cuscuta sect. Cleistogrammica</taxon>
    </lineage>
</organism>
<feature type="domain" description="AAR2 N-terminal" evidence="1">
    <location>
        <begin position="1"/>
        <end position="62"/>
    </location>
</feature>
<gene>
    <name evidence="2" type="ORF">CCAM_LOCUS17174</name>
</gene>
<dbReference type="AlphaFoldDB" id="A0A484LHB5"/>
<dbReference type="Proteomes" id="UP000595140">
    <property type="component" value="Unassembled WGS sequence"/>
</dbReference>
<dbReference type="Pfam" id="PF20981">
    <property type="entry name" value="AAR2_1st"/>
    <property type="match status" value="1"/>
</dbReference>
<name>A0A484LHB5_9ASTE</name>
<proteinExistence type="predicted"/>
<accession>A0A484LHB5</accession>
<keyword evidence="3" id="KW-1185">Reference proteome</keyword>
<dbReference type="PANTHER" id="PTHR12689">
    <property type="entry name" value="A1 CISTRON SPLICING FACTOR AAR2-RELATED"/>
    <property type="match status" value="1"/>
</dbReference>
<reference evidence="2 3" key="1">
    <citation type="submission" date="2018-04" db="EMBL/GenBank/DDBJ databases">
        <authorList>
            <person name="Vogel A."/>
        </authorList>
    </citation>
    <scope>NUCLEOTIDE SEQUENCE [LARGE SCALE GENOMIC DNA]</scope>
</reference>
<dbReference type="InterPro" id="IPR038516">
    <property type="entry name" value="AAR2_N_sf"/>
</dbReference>
<evidence type="ECO:0000313" key="2">
    <source>
        <dbReference type="EMBL" id="VFQ75398.1"/>
    </source>
</evidence>
<dbReference type="OrthoDB" id="201752at2759"/>
<dbReference type="InterPro" id="IPR007946">
    <property type="entry name" value="AAR2"/>
</dbReference>
<dbReference type="PANTHER" id="PTHR12689:SF4">
    <property type="entry name" value="PROTEIN AAR2 HOMOLOG"/>
    <property type="match status" value="1"/>
</dbReference>
<evidence type="ECO:0000313" key="3">
    <source>
        <dbReference type="Proteomes" id="UP000595140"/>
    </source>
</evidence>
<protein>
    <recommendedName>
        <fullName evidence="1">AAR2 N-terminal domain-containing protein</fullName>
    </recommendedName>
</protein>
<evidence type="ECO:0000259" key="1">
    <source>
        <dbReference type="Pfam" id="PF20981"/>
    </source>
</evidence>
<dbReference type="InterPro" id="IPR033647">
    <property type="entry name" value="Aar2_N"/>
</dbReference>
<sequence>MFSSGPNFKGIKMIPPGVHFVFYSSANREGNAFSPIIGFFIVLKPSEVIVRKWDKKEERFVKFSEEDVAVC</sequence>
<dbReference type="Gene3D" id="2.60.34.20">
    <property type="match status" value="1"/>
</dbReference>